<dbReference type="InterPro" id="IPR003594">
    <property type="entry name" value="HATPase_dom"/>
</dbReference>
<dbReference type="InterPro" id="IPR036890">
    <property type="entry name" value="HATPase_C_sf"/>
</dbReference>
<dbReference type="SUPFAM" id="SSF55874">
    <property type="entry name" value="ATPase domain of HSP90 chaperone/DNA topoisomerase II/histidine kinase"/>
    <property type="match status" value="2"/>
</dbReference>
<evidence type="ECO:0000259" key="9">
    <source>
        <dbReference type="PROSITE" id="PS50109"/>
    </source>
</evidence>
<evidence type="ECO:0000313" key="12">
    <source>
        <dbReference type="Proteomes" id="UP001597079"/>
    </source>
</evidence>
<keyword evidence="4" id="KW-0547">Nucleotide-binding</keyword>
<dbReference type="RefSeq" id="WP_377942719.1">
    <property type="nucleotide sequence ID" value="NZ_JBHUCX010000023.1"/>
</dbReference>
<dbReference type="InterPro" id="IPR005467">
    <property type="entry name" value="His_kinase_dom"/>
</dbReference>
<dbReference type="SMART" id="SM00387">
    <property type="entry name" value="HATPase_c"/>
    <property type="match status" value="2"/>
</dbReference>
<reference evidence="12" key="1">
    <citation type="journal article" date="2019" name="Int. J. Syst. Evol. Microbiol.">
        <title>The Global Catalogue of Microorganisms (GCM) 10K type strain sequencing project: providing services to taxonomists for standard genome sequencing and annotation.</title>
        <authorList>
            <consortium name="The Broad Institute Genomics Platform"/>
            <consortium name="The Broad Institute Genome Sequencing Center for Infectious Disease"/>
            <person name="Wu L."/>
            <person name="Ma J."/>
        </authorList>
    </citation>
    <scope>NUCLEOTIDE SEQUENCE [LARGE SCALE GENOMIC DNA]</scope>
    <source>
        <strain evidence="12">CGMCC 1.12286</strain>
    </source>
</reference>
<sequence length="525" mass="58210">MGNFKNYSDTLLGDENRVRQILFNLIGNAIKYTDAGSVTLSALEKEGFVQLSIIDTGIGIPSDKFDMIFQSFEQVDSSITREYGGTGLGLTITKSLVELHGGTISVESTVGIGSCFIFTLPLADNALIANNSNVVPVREDVALIDYHSEIAATKTNDIVAHSADVRILIVDDDPVNVQVVTNHLTNKGWKTLTAYSGPEALEILESEKVDLVLLDVMMPKMSGLEVCSRIREMYTLNDLPVILLTAKNSMDDFILGFKAGANDYLTKPFMKEELNARIEAHVQVAKASLELRQLKEGVQTGTSFLRHAIKNDIGLIDVFSNKIKSYAVQNNMETLIHDSDVILNKNANLLALMKRINTMTAEITLYPEKGDIRETVKTVINRIQDKLETNKTTVKCSFGPGSQFELNYDQAHIEEVIRNVLQNAMEALGSQRTRVIHVSIRSIEEFCEISIKDNGEGIPKENLESIYHLYFSTKKREGNFGLGLYYCANVIKKHSGKITVDSNLNGTTVTLRLPYVFKLGEVQNA</sequence>
<dbReference type="PRINTS" id="PR00344">
    <property type="entry name" value="BCTRLSENSOR"/>
</dbReference>
<evidence type="ECO:0000256" key="1">
    <source>
        <dbReference type="ARBA" id="ARBA00000085"/>
    </source>
</evidence>
<dbReference type="Pfam" id="PF00072">
    <property type="entry name" value="Response_reg"/>
    <property type="match status" value="1"/>
</dbReference>
<dbReference type="Gene3D" id="3.40.50.2300">
    <property type="match status" value="1"/>
</dbReference>
<keyword evidence="6 11" id="KW-0067">ATP-binding</keyword>
<accession>A0ABW4JI58</accession>
<evidence type="ECO:0000259" key="10">
    <source>
        <dbReference type="PROSITE" id="PS50110"/>
    </source>
</evidence>
<evidence type="ECO:0000256" key="6">
    <source>
        <dbReference type="ARBA" id="ARBA00022840"/>
    </source>
</evidence>
<proteinExistence type="predicted"/>
<feature type="modified residue" description="4-aspartylphosphate" evidence="8">
    <location>
        <position position="215"/>
    </location>
</feature>
<dbReference type="EMBL" id="JBHUCX010000023">
    <property type="protein sequence ID" value="MFD1674845.1"/>
    <property type="molecule type" value="Genomic_DNA"/>
</dbReference>
<evidence type="ECO:0000256" key="7">
    <source>
        <dbReference type="ARBA" id="ARBA00023012"/>
    </source>
</evidence>
<evidence type="ECO:0000313" key="11">
    <source>
        <dbReference type="EMBL" id="MFD1674845.1"/>
    </source>
</evidence>
<name>A0ABW4JI58_9BACL</name>
<dbReference type="SMART" id="SM00448">
    <property type="entry name" value="REC"/>
    <property type="match status" value="1"/>
</dbReference>
<dbReference type="InterPro" id="IPR004358">
    <property type="entry name" value="Sig_transdc_His_kin-like_C"/>
</dbReference>
<feature type="domain" description="Histidine kinase" evidence="9">
    <location>
        <begin position="1"/>
        <end position="124"/>
    </location>
</feature>
<keyword evidence="7" id="KW-0902">Two-component regulatory system</keyword>
<dbReference type="SUPFAM" id="SSF52172">
    <property type="entry name" value="CheY-like"/>
    <property type="match status" value="1"/>
</dbReference>
<dbReference type="GO" id="GO:0005524">
    <property type="term" value="F:ATP binding"/>
    <property type="evidence" value="ECO:0007669"/>
    <property type="project" value="UniProtKB-KW"/>
</dbReference>
<evidence type="ECO:0000256" key="3">
    <source>
        <dbReference type="ARBA" id="ARBA00022679"/>
    </source>
</evidence>
<dbReference type="PANTHER" id="PTHR43047:SF71">
    <property type="entry name" value="HISTIDINE KINASE CONTAINING CHEY-HOMOLOGOUS RECEIVER DOMAIN-RELATED"/>
    <property type="match status" value="1"/>
</dbReference>
<protein>
    <recommendedName>
        <fullName evidence="2">histidine kinase</fullName>
        <ecNumber evidence="2">2.7.13.3</ecNumber>
    </recommendedName>
</protein>
<dbReference type="CDD" id="cd00075">
    <property type="entry name" value="HATPase"/>
    <property type="match status" value="1"/>
</dbReference>
<organism evidence="11 12">
    <name type="scientific">Alicyclobacillus fodiniaquatilis</name>
    <dbReference type="NCBI Taxonomy" id="1661150"/>
    <lineage>
        <taxon>Bacteria</taxon>
        <taxon>Bacillati</taxon>
        <taxon>Bacillota</taxon>
        <taxon>Bacilli</taxon>
        <taxon>Bacillales</taxon>
        <taxon>Alicyclobacillaceae</taxon>
        <taxon>Alicyclobacillus</taxon>
    </lineage>
</organism>
<dbReference type="PROSITE" id="PS50110">
    <property type="entry name" value="RESPONSE_REGULATORY"/>
    <property type="match status" value="1"/>
</dbReference>
<evidence type="ECO:0000256" key="8">
    <source>
        <dbReference type="PROSITE-ProRule" id="PRU00169"/>
    </source>
</evidence>
<dbReference type="PROSITE" id="PS50109">
    <property type="entry name" value="HIS_KIN"/>
    <property type="match status" value="2"/>
</dbReference>
<dbReference type="PANTHER" id="PTHR43047">
    <property type="entry name" value="TWO-COMPONENT HISTIDINE PROTEIN KINASE"/>
    <property type="match status" value="1"/>
</dbReference>
<keyword evidence="12" id="KW-1185">Reference proteome</keyword>
<comment type="caution">
    <text evidence="11">The sequence shown here is derived from an EMBL/GenBank/DDBJ whole genome shotgun (WGS) entry which is preliminary data.</text>
</comment>
<dbReference type="Pfam" id="PF02518">
    <property type="entry name" value="HATPase_c"/>
    <property type="match status" value="2"/>
</dbReference>
<evidence type="ECO:0000256" key="5">
    <source>
        <dbReference type="ARBA" id="ARBA00022777"/>
    </source>
</evidence>
<dbReference type="CDD" id="cd16922">
    <property type="entry name" value="HATPase_EvgS-ArcB-TorS-like"/>
    <property type="match status" value="1"/>
</dbReference>
<evidence type="ECO:0000256" key="2">
    <source>
        <dbReference type="ARBA" id="ARBA00012438"/>
    </source>
</evidence>
<dbReference type="EC" id="2.7.13.3" evidence="2"/>
<evidence type="ECO:0000256" key="4">
    <source>
        <dbReference type="ARBA" id="ARBA00022741"/>
    </source>
</evidence>
<feature type="domain" description="Response regulatory" evidence="10">
    <location>
        <begin position="166"/>
        <end position="282"/>
    </location>
</feature>
<keyword evidence="3" id="KW-0808">Transferase</keyword>
<dbReference type="InterPro" id="IPR011006">
    <property type="entry name" value="CheY-like_superfamily"/>
</dbReference>
<dbReference type="CDD" id="cd17574">
    <property type="entry name" value="REC_OmpR"/>
    <property type="match status" value="1"/>
</dbReference>
<feature type="domain" description="Histidine kinase" evidence="9">
    <location>
        <begin position="304"/>
        <end position="517"/>
    </location>
</feature>
<gene>
    <name evidence="11" type="ORF">ACFSB2_09055</name>
</gene>
<dbReference type="InterPro" id="IPR001789">
    <property type="entry name" value="Sig_transdc_resp-reg_receiver"/>
</dbReference>
<keyword evidence="8" id="KW-0597">Phosphoprotein</keyword>
<dbReference type="Proteomes" id="UP001597079">
    <property type="component" value="Unassembled WGS sequence"/>
</dbReference>
<keyword evidence="5" id="KW-0418">Kinase</keyword>
<dbReference type="Gene3D" id="3.30.565.10">
    <property type="entry name" value="Histidine kinase-like ATPase, C-terminal domain"/>
    <property type="match status" value="2"/>
</dbReference>
<comment type="catalytic activity">
    <reaction evidence="1">
        <text>ATP + protein L-histidine = ADP + protein N-phospho-L-histidine.</text>
        <dbReference type="EC" id="2.7.13.3"/>
    </reaction>
</comment>